<keyword evidence="2" id="KW-1185">Reference proteome</keyword>
<evidence type="ECO:0000313" key="2">
    <source>
        <dbReference type="Proteomes" id="UP001597374"/>
    </source>
</evidence>
<protein>
    <submittedName>
        <fullName evidence="1">Uncharacterized protein</fullName>
    </submittedName>
</protein>
<proteinExistence type="predicted"/>
<organism evidence="1 2">
    <name type="scientific">Pontibacter ruber</name>
    <dbReference type="NCBI Taxonomy" id="1343895"/>
    <lineage>
        <taxon>Bacteria</taxon>
        <taxon>Pseudomonadati</taxon>
        <taxon>Bacteroidota</taxon>
        <taxon>Cytophagia</taxon>
        <taxon>Cytophagales</taxon>
        <taxon>Hymenobacteraceae</taxon>
        <taxon>Pontibacter</taxon>
    </lineage>
</organism>
<evidence type="ECO:0000313" key="1">
    <source>
        <dbReference type="EMBL" id="MFD2246245.1"/>
    </source>
</evidence>
<dbReference type="Proteomes" id="UP001597374">
    <property type="component" value="Unassembled WGS sequence"/>
</dbReference>
<reference evidence="2" key="1">
    <citation type="journal article" date="2019" name="Int. J. Syst. Evol. Microbiol.">
        <title>The Global Catalogue of Microorganisms (GCM) 10K type strain sequencing project: providing services to taxonomists for standard genome sequencing and annotation.</title>
        <authorList>
            <consortium name="The Broad Institute Genomics Platform"/>
            <consortium name="The Broad Institute Genome Sequencing Center for Infectious Disease"/>
            <person name="Wu L."/>
            <person name="Ma J."/>
        </authorList>
    </citation>
    <scope>NUCLEOTIDE SEQUENCE [LARGE SCALE GENOMIC DNA]</scope>
    <source>
        <strain evidence="2">CGMCC 4.1782</strain>
    </source>
</reference>
<dbReference type="RefSeq" id="WP_250427936.1">
    <property type="nucleotide sequence ID" value="NZ_JALPRR010000001.1"/>
</dbReference>
<dbReference type="EMBL" id="JBHUIM010000001">
    <property type="protein sequence ID" value="MFD2246245.1"/>
    <property type="molecule type" value="Genomic_DNA"/>
</dbReference>
<gene>
    <name evidence="1" type="ORF">ACFSKP_08265</name>
</gene>
<sequence>MRSSSNLVWVNKICHKVDEVIRTNSFGDEHVPIRIGKGTIVFNGKEIRLEEVTGIKTGLQLIQLYIFPIGRKYLIALKTPTDQLDIVFRSYFRIDNDYFDGLFDEILDEIWDPITDRLLEESIKLITDGGVVVVGNCRVDREGVAVITDAALSKKFDLIPWSDLDYDMKHDRLVISSKSDHQVWTNLYFLDTWNVDILTAILDWVFEENGLAELNKLRQ</sequence>
<comment type="caution">
    <text evidence="1">The sequence shown here is derived from an EMBL/GenBank/DDBJ whole genome shotgun (WGS) entry which is preliminary data.</text>
</comment>
<accession>A0ABW5CY79</accession>
<name>A0ABW5CY79_9BACT</name>